<dbReference type="PANTHER" id="PTHR11803:SF58">
    <property type="entry name" value="PROTEIN HMF1-RELATED"/>
    <property type="match status" value="1"/>
</dbReference>
<dbReference type="AlphaFoldDB" id="A0A3V8KMI4"/>
<gene>
    <name evidence="2" type="ORF">G4A15_004816</name>
</gene>
<sequence length="126" mass="13529">MARLVRKNYPQLGEVNAPYVHAVAHQGTLYISGLTAFGSEAQSSDVIAQASEIFRQLKVIATAEGVTLDNLIKVTIFVTSIGSLKALRQVLYANYGESLPASSLVEVSALFSPDLHIEIEAVLALQ</sequence>
<evidence type="ECO:0000256" key="1">
    <source>
        <dbReference type="ARBA" id="ARBA00010552"/>
    </source>
</evidence>
<comment type="caution">
    <text evidence="2">The sequence shown here is derived from an EMBL/GenBank/DDBJ whole genome shotgun (WGS) entry which is preliminary data.</text>
</comment>
<reference evidence="2" key="1">
    <citation type="journal article" date="2018" name="Genome Biol.">
        <title>SKESA: strategic k-mer extension for scrupulous assemblies.</title>
        <authorList>
            <person name="Souvorov A."/>
            <person name="Agarwala R."/>
            <person name="Lipman D.J."/>
        </authorList>
    </citation>
    <scope>NUCLEOTIDE SEQUENCE</scope>
    <source>
        <strain evidence="2">13-1325</strain>
    </source>
</reference>
<dbReference type="InterPro" id="IPR035959">
    <property type="entry name" value="RutC-like_sf"/>
</dbReference>
<dbReference type="InterPro" id="IPR006175">
    <property type="entry name" value="YjgF/YER057c/UK114"/>
</dbReference>
<proteinExistence type="inferred from homology"/>
<organism evidence="2">
    <name type="scientific">Salmonella oranienberg</name>
    <dbReference type="NCBI Taxonomy" id="28147"/>
    <lineage>
        <taxon>Bacteria</taxon>
        <taxon>Pseudomonadati</taxon>
        <taxon>Pseudomonadota</taxon>
        <taxon>Gammaproteobacteria</taxon>
        <taxon>Enterobacterales</taxon>
        <taxon>Enterobacteriaceae</taxon>
        <taxon>Salmonella</taxon>
    </lineage>
</organism>
<dbReference type="EMBL" id="DAARSK010000043">
    <property type="protein sequence ID" value="HAE3750236.1"/>
    <property type="molecule type" value="Genomic_DNA"/>
</dbReference>
<dbReference type="Gene3D" id="3.30.1330.40">
    <property type="entry name" value="RutC-like"/>
    <property type="match status" value="1"/>
</dbReference>
<evidence type="ECO:0000313" key="2">
    <source>
        <dbReference type="EMBL" id="HAE3750236.1"/>
    </source>
</evidence>
<dbReference type="SUPFAM" id="SSF55298">
    <property type="entry name" value="YjgF-like"/>
    <property type="match status" value="1"/>
</dbReference>
<comment type="similarity">
    <text evidence="1">Belongs to the RutC family.</text>
</comment>
<dbReference type="PANTHER" id="PTHR11803">
    <property type="entry name" value="2-IMINOBUTANOATE/2-IMINOPROPANOATE DEAMINASE RIDA"/>
    <property type="match status" value="1"/>
</dbReference>
<dbReference type="GO" id="GO:0019239">
    <property type="term" value="F:deaminase activity"/>
    <property type="evidence" value="ECO:0007669"/>
    <property type="project" value="TreeGrafter"/>
</dbReference>
<dbReference type="CDD" id="cd00448">
    <property type="entry name" value="YjgF_YER057c_UK114_family"/>
    <property type="match status" value="1"/>
</dbReference>
<reference evidence="2" key="2">
    <citation type="submission" date="2018-07" db="EMBL/GenBank/DDBJ databases">
        <authorList>
            <consortium name="NCBI Pathogen Detection Project"/>
        </authorList>
    </citation>
    <scope>NUCLEOTIDE SEQUENCE</scope>
    <source>
        <strain evidence="2">13-1325</strain>
    </source>
</reference>
<name>A0A3V8KMI4_SALON</name>
<accession>A0A3V8KMI4</accession>
<protein>
    <submittedName>
        <fullName evidence="2">RidA family protein</fullName>
    </submittedName>
</protein>
<dbReference type="Pfam" id="PF01042">
    <property type="entry name" value="Ribonuc_L-PSP"/>
    <property type="match status" value="1"/>
</dbReference>
<dbReference type="GO" id="GO:0005829">
    <property type="term" value="C:cytosol"/>
    <property type="evidence" value="ECO:0007669"/>
    <property type="project" value="TreeGrafter"/>
</dbReference>